<dbReference type="AlphaFoldDB" id="A0A1B8U550"/>
<organism evidence="1 2">
    <name type="scientific">Polaribacter reichenbachii</name>
    <dbReference type="NCBI Taxonomy" id="996801"/>
    <lineage>
        <taxon>Bacteria</taxon>
        <taxon>Pseudomonadati</taxon>
        <taxon>Bacteroidota</taxon>
        <taxon>Flavobacteriia</taxon>
        <taxon>Flavobacteriales</taxon>
        <taxon>Flavobacteriaceae</taxon>
    </lineage>
</organism>
<dbReference type="EMBL" id="LSFL01000009">
    <property type="protein sequence ID" value="OBY66988.1"/>
    <property type="molecule type" value="Genomic_DNA"/>
</dbReference>
<comment type="caution">
    <text evidence="1">The sequence shown here is derived from an EMBL/GenBank/DDBJ whole genome shotgun (WGS) entry which is preliminary data.</text>
</comment>
<name>A0A1B8U550_9FLAO</name>
<gene>
    <name evidence="1" type="ORF">LPB301_04005</name>
</gene>
<dbReference type="STRING" id="996801.BW723_15780"/>
<dbReference type="PROSITE" id="PS51257">
    <property type="entry name" value="PROKAR_LIPOPROTEIN"/>
    <property type="match status" value="1"/>
</dbReference>
<sequence>MKNFLLILILFFSISCANKKKNNKDELEKNKTLKASLILGERIDGPANIRDTINGKLLFELNDLTLIETTEIKNNWLEVGVFIKPTIEQAENFYILPNTKIYSKNKLIGITKDTVNFLFGAEDYAFINGFSHKNNIKSNTIPENELKSIIKKNEFSLSDFNPFIENFGFEISELGKLEDIEQYYISQSILVDISPRDRITLLFRDKMLIGFIHSRKISLEKFKTYDLVRGHKLTITSDLKDYEIKKIIESKIQVYNSID</sequence>
<evidence type="ECO:0000313" key="2">
    <source>
        <dbReference type="Proteomes" id="UP000092612"/>
    </source>
</evidence>
<accession>A0A1B8U550</accession>
<evidence type="ECO:0000313" key="1">
    <source>
        <dbReference type="EMBL" id="OBY66988.1"/>
    </source>
</evidence>
<proteinExistence type="predicted"/>
<protein>
    <recommendedName>
        <fullName evidence="3">Lipoprotein</fullName>
    </recommendedName>
</protein>
<dbReference type="OrthoDB" id="1437031at2"/>
<dbReference type="Proteomes" id="UP000092612">
    <property type="component" value="Unassembled WGS sequence"/>
</dbReference>
<dbReference type="KEGG" id="prn:BW723_15780"/>
<keyword evidence="2" id="KW-1185">Reference proteome</keyword>
<reference evidence="2" key="1">
    <citation type="submission" date="2016-02" db="EMBL/GenBank/DDBJ databases">
        <title>Paenibacillus sp. LPB0068, isolated from Crassostrea gigas.</title>
        <authorList>
            <person name="Shin S.-K."/>
            <person name="Yi H."/>
        </authorList>
    </citation>
    <scope>NUCLEOTIDE SEQUENCE [LARGE SCALE GENOMIC DNA]</scope>
    <source>
        <strain evidence="2">KCTC 23969</strain>
    </source>
</reference>
<evidence type="ECO:0008006" key="3">
    <source>
        <dbReference type="Google" id="ProtNLM"/>
    </source>
</evidence>
<dbReference type="RefSeq" id="WP_068357879.1">
    <property type="nucleotide sequence ID" value="NZ_CP019337.1"/>
</dbReference>